<dbReference type="AlphaFoldDB" id="A0A8T0D7G7"/>
<sequence>MLDTIINSLTKTNEPRIRSDDLLAIARSVKFGRASDDLARSKLETIVAECFPTKWKFKPSKTIVSHKRLSKRAIRRLNYAALQRLYHTRRKDAVKSALDGSWARGYKREVTLPLRMREYWQEIFEMESKRDLRPVVVDKHEWNILSAVSKEETERALRDSRGTAPGVDRFQTGDFLKWNLEAVAQLLNLMLLLESPTSQLSLARLTFVPKVEEPVTPADYRPIAVSSVLQRVLHKILARRMRDTLKFSALQVAFQKKDGCLEASALLHTIMRTVHD</sequence>
<proteinExistence type="predicted"/>
<evidence type="ECO:0000313" key="2">
    <source>
        <dbReference type="Proteomes" id="UP000699462"/>
    </source>
</evidence>
<keyword evidence="2" id="KW-1185">Reference proteome</keyword>
<dbReference type="Proteomes" id="UP000699462">
    <property type="component" value="Unassembled WGS sequence"/>
</dbReference>
<organism evidence="1 2">
    <name type="scientific">Paragonimus westermani</name>
    <dbReference type="NCBI Taxonomy" id="34504"/>
    <lineage>
        <taxon>Eukaryota</taxon>
        <taxon>Metazoa</taxon>
        <taxon>Spiralia</taxon>
        <taxon>Lophotrochozoa</taxon>
        <taxon>Platyhelminthes</taxon>
        <taxon>Trematoda</taxon>
        <taxon>Digenea</taxon>
        <taxon>Plagiorchiida</taxon>
        <taxon>Troglotremata</taxon>
        <taxon>Troglotrematidae</taxon>
        <taxon>Paragonimus</taxon>
    </lineage>
</organism>
<name>A0A8T0D7G7_9TREM</name>
<reference evidence="1 2" key="1">
    <citation type="submission" date="2019-07" db="EMBL/GenBank/DDBJ databases">
        <title>Annotation for the trematode Paragonimus westermani.</title>
        <authorList>
            <person name="Choi Y.-J."/>
        </authorList>
    </citation>
    <scope>NUCLEOTIDE SEQUENCE [LARGE SCALE GENOMIC DNA]</scope>
    <source>
        <strain evidence="1">180907_Pwestermani</strain>
    </source>
</reference>
<evidence type="ECO:0000313" key="1">
    <source>
        <dbReference type="EMBL" id="KAF8563780.1"/>
    </source>
</evidence>
<gene>
    <name evidence="1" type="ORF">P879_11946</name>
</gene>
<dbReference type="OrthoDB" id="6271741at2759"/>
<dbReference type="EMBL" id="JTDF01010702">
    <property type="protein sequence ID" value="KAF8563780.1"/>
    <property type="molecule type" value="Genomic_DNA"/>
</dbReference>
<accession>A0A8T0D7G7</accession>
<evidence type="ECO:0008006" key="3">
    <source>
        <dbReference type="Google" id="ProtNLM"/>
    </source>
</evidence>
<protein>
    <recommendedName>
        <fullName evidence="3">Reverse transcriptase domain-containing protein</fullName>
    </recommendedName>
</protein>
<comment type="caution">
    <text evidence="1">The sequence shown here is derived from an EMBL/GenBank/DDBJ whole genome shotgun (WGS) entry which is preliminary data.</text>
</comment>